<feature type="domain" description="Cupin type-2" evidence="3">
    <location>
        <begin position="35"/>
        <end position="100"/>
    </location>
</feature>
<accession>A0A5B8U4Z9</accession>
<dbReference type="RefSeq" id="WP_146919467.1">
    <property type="nucleotide sequence ID" value="NZ_CP042430.1"/>
</dbReference>
<dbReference type="GO" id="GO:0046872">
    <property type="term" value="F:metal ion binding"/>
    <property type="evidence" value="ECO:0007669"/>
    <property type="project" value="UniProtKB-KW"/>
</dbReference>
<evidence type="ECO:0000256" key="2">
    <source>
        <dbReference type="SAM" id="MobiDB-lite"/>
    </source>
</evidence>
<dbReference type="InterPro" id="IPR013096">
    <property type="entry name" value="Cupin_2"/>
</dbReference>
<dbReference type="PANTHER" id="PTHR35848:SF9">
    <property type="entry name" value="SLL1358 PROTEIN"/>
    <property type="match status" value="1"/>
</dbReference>
<gene>
    <name evidence="4" type="ORF">FSW04_11895</name>
</gene>
<feature type="region of interest" description="Disordered" evidence="2">
    <location>
        <begin position="106"/>
        <end position="143"/>
    </location>
</feature>
<dbReference type="PANTHER" id="PTHR35848">
    <property type="entry name" value="OXALATE-BINDING PROTEIN"/>
    <property type="match status" value="1"/>
</dbReference>
<dbReference type="EMBL" id="CP042430">
    <property type="protein sequence ID" value="QEC48196.1"/>
    <property type="molecule type" value="Genomic_DNA"/>
</dbReference>
<name>A0A5B8U4Z9_9ACTN</name>
<dbReference type="OrthoDB" id="5243884at2"/>
<dbReference type="InterPro" id="IPR051610">
    <property type="entry name" value="GPI/OXD"/>
</dbReference>
<protein>
    <submittedName>
        <fullName evidence="4">Cupin domain-containing protein</fullName>
    </submittedName>
</protein>
<dbReference type="InterPro" id="IPR014710">
    <property type="entry name" value="RmlC-like_jellyroll"/>
</dbReference>
<evidence type="ECO:0000256" key="1">
    <source>
        <dbReference type="ARBA" id="ARBA00022723"/>
    </source>
</evidence>
<dbReference type="Proteomes" id="UP000321805">
    <property type="component" value="Chromosome"/>
</dbReference>
<sequence>MDERVSRTQIDPDSDQRMVSLRRALGITSFGINQMVLQPGQQMRVHDHESQEEAYLVLEGTLTITIEGDLLELAAGQLARVPPGVRRQLSNRRRARVVLIALGGHGDHESRDAKAYASWDAQTHGTPQDVPLPDDLPPSQLND</sequence>
<dbReference type="Gene3D" id="2.60.120.10">
    <property type="entry name" value="Jelly Rolls"/>
    <property type="match status" value="1"/>
</dbReference>
<proteinExistence type="predicted"/>
<evidence type="ECO:0000313" key="4">
    <source>
        <dbReference type="EMBL" id="QEC48196.1"/>
    </source>
</evidence>
<dbReference type="Pfam" id="PF07883">
    <property type="entry name" value="Cupin_2"/>
    <property type="match status" value="1"/>
</dbReference>
<evidence type="ECO:0000313" key="5">
    <source>
        <dbReference type="Proteomes" id="UP000321805"/>
    </source>
</evidence>
<keyword evidence="1" id="KW-0479">Metal-binding</keyword>
<dbReference type="KEGG" id="bsol:FSW04_11895"/>
<reference evidence="4 5" key="1">
    <citation type="journal article" date="2018" name="J. Microbiol.">
        <title>Baekduia soli gen. nov., sp. nov., a novel bacterium isolated from the soil of Baekdu Mountain and proposal of a novel family name, Baekduiaceae fam. nov.</title>
        <authorList>
            <person name="An D.S."/>
            <person name="Siddiqi M.Z."/>
            <person name="Kim K.H."/>
            <person name="Yu H.S."/>
            <person name="Im W.T."/>
        </authorList>
    </citation>
    <scope>NUCLEOTIDE SEQUENCE [LARGE SCALE GENOMIC DNA]</scope>
    <source>
        <strain evidence="4 5">BR7-21</strain>
    </source>
</reference>
<organism evidence="4 5">
    <name type="scientific">Baekduia soli</name>
    <dbReference type="NCBI Taxonomy" id="496014"/>
    <lineage>
        <taxon>Bacteria</taxon>
        <taxon>Bacillati</taxon>
        <taxon>Actinomycetota</taxon>
        <taxon>Thermoleophilia</taxon>
        <taxon>Solirubrobacterales</taxon>
        <taxon>Baekduiaceae</taxon>
        <taxon>Baekduia</taxon>
    </lineage>
</organism>
<dbReference type="SUPFAM" id="SSF51182">
    <property type="entry name" value="RmlC-like cupins"/>
    <property type="match status" value="1"/>
</dbReference>
<dbReference type="InterPro" id="IPR011051">
    <property type="entry name" value="RmlC_Cupin_sf"/>
</dbReference>
<evidence type="ECO:0000259" key="3">
    <source>
        <dbReference type="Pfam" id="PF07883"/>
    </source>
</evidence>
<dbReference type="AlphaFoldDB" id="A0A5B8U4Z9"/>
<keyword evidence="5" id="KW-1185">Reference proteome</keyword>
<feature type="compositionally biased region" description="Low complexity" evidence="2">
    <location>
        <begin position="127"/>
        <end position="143"/>
    </location>
</feature>